<dbReference type="InterPro" id="IPR011990">
    <property type="entry name" value="TPR-like_helical_dom_sf"/>
</dbReference>
<dbReference type="GO" id="GO:0046983">
    <property type="term" value="F:protein dimerization activity"/>
    <property type="evidence" value="ECO:0007669"/>
    <property type="project" value="InterPro"/>
</dbReference>
<keyword evidence="3" id="KW-1185">Reference proteome</keyword>
<organism evidence="2 3">
    <name type="scientific">Heracleum sosnowskyi</name>
    <dbReference type="NCBI Taxonomy" id="360622"/>
    <lineage>
        <taxon>Eukaryota</taxon>
        <taxon>Viridiplantae</taxon>
        <taxon>Streptophyta</taxon>
        <taxon>Embryophyta</taxon>
        <taxon>Tracheophyta</taxon>
        <taxon>Spermatophyta</taxon>
        <taxon>Magnoliopsida</taxon>
        <taxon>eudicotyledons</taxon>
        <taxon>Gunneridae</taxon>
        <taxon>Pentapetalae</taxon>
        <taxon>asterids</taxon>
        <taxon>campanulids</taxon>
        <taxon>Apiales</taxon>
        <taxon>Apiaceae</taxon>
        <taxon>Apioideae</taxon>
        <taxon>apioid superclade</taxon>
        <taxon>Tordylieae</taxon>
        <taxon>Tordyliinae</taxon>
        <taxon>Heracleum</taxon>
    </lineage>
</organism>
<dbReference type="Pfam" id="PF05699">
    <property type="entry name" value="Dimer_Tnp_hAT"/>
    <property type="match status" value="1"/>
</dbReference>
<reference evidence="2" key="1">
    <citation type="submission" date="2023-02" db="EMBL/GenBank/DDBJ databases">
        <title>Genome of toxic invasive species Heracleum sosnowskyi carries increased number of genes despite the absence of recent whole-genome duplications.</title>
        <authorList>
            <person name="Schelkunov M."/>
            <person name="Shtratnikova V."/>
            <person name="Makarenko M."/>
            <person name="Klepikova A."/>
            <person name="Omelchenko D."/>
            <person name="Novikova G."/>
            <person name="Obukhova E."/>
            <person name="Bogdanov V."/>
            <person name="Penin A."/>
            <person name="Logacheva M."/>
        </authorList>
    </citation>
    <scope>NUCLEOTIDE SEQUENCE</scope>
    <source>
        <strain evidence="2">Hsosn_3</strain>
        <tissue evidence="2">Leaf</tissue>
    </source>
</reference>
<dbReference type="PANTHER" id="PTHR23272">
    <property type="entry name" value="BED FINGER-RELATED"/>
    <property type="match status" value="1"/>
</dbReference>
<comment type="caution">
    <text evidence="2">The sequence shown here is derived from an EMBL/GenBank/DDBJ whole genome shotgun (WGS) entry which is preliminary data.</text>
</comment>
<dbReference type="Proteomes" id="UP001237642">
    <property type="component" value="Unassembled WGS sequence"/>
</dbReference>
<dbReference type="Gene3D" id="1.25.40.10">
    <property type="entry name" value="Tetratricopeptide repeat domain"/>
    <property type="match status" value="1"/>
</dbReference>
<feature type="domain" description="HAT C-terminal dimerisation" evidence="1">
    <location>
        <begin position="61"/>
        <end position="142"/>
    </location>
</feature>
<protein>
    <recommendedName>
        <fullName evidence="1">HAT C-terminal dimerisation domain-containing protein</fullName>
    </recommendedName>
</protein>
<dbReference type="SUPFAM" id="SSF53098">
    <property type="entry name" value="Ribonuclease H-like"/>
    <property type="match status" value="1"/>
</dbReference>
<dbReference type="InterPro" id="IPR012337">
    <property type="entry name" value="RNaseH-like_sf"/>
</dbReference>
<reference evidence="2" key="2">
    <citation type="submission" date="2023-05" db="EMBL/GenBank/DDBJ databases">
        <authorList>
            <person name="Schelkunov M.I."/>
        </authorList>
    </citation>
    <scope>NUCLEOTIDE SEQUENCE</scope>
    <source>
        <strain evidence="2">Hsosn_3</strain>
        <tissue evidence="2">Leaf</tissue>
    </source>
</reference>
<sequence length="218" mass="24404">MASSRKKKCIEVIPENAEFEQIRSLGEESLGDESLSEDAGINDYESFIWESGGIIEPKKSELEEYLSESIIPPSSKFDVLAWWKANASKFPILPKMASDVLSIPISIVASESTFSVDSRVVEPHRSYSKPETIEVLLCGADWRCMFTLDVSKDYSFVGRGFEGDLFISIALIDMYCKCENTLDGQSVFCNMVHKDAVSWGTLIAGYSQNLNEHPSYMH</sequence>
<dbReference type="InterPro" id="IPR008906">
    <property type="entry name" value="HATC_C_dom"/>
</dbReference>
<gene>
    <name evidence="2" type="ORF">POM88_011924</name>
</gene>
<evidence type="ECO:0000313" key="2">
    <source>
        <dbReference type="EMBL" id="KAK1392868.1"/>
    </source>
</evidence>
<dbReference type="AlphaFoldDB" id="A0AAD8N2W5"/>
<accession>A0AAD8N2W5</accession>
<dbReference type="EMBL" id="JAUIZM010000003">
    <property type="protein sequence ID" value="KAK1392868.1"/>
    <property type="molecule type" value="Genomic_DNA"/>
</dbReference>
<name>A0AAD8N2W5_9APIA</name>
<evidence type="ECO:0000259" key="1">
    <source>
        <dbReference type="Pfam" id="PF05699"/>
    </source>
</evidence>
<proteinExistence type="predicted"/>
<evidence type="ECO:0000313" key="3">
    <source>
        <dbReference type="Proteomes" id="UP001237642"/>
    </source>
</evidence>